<keyword evidence="3" id="KW-0472">Membrane</keyword>
<feature type="region of interest" description="Disordered" evidence="4">
    <location>
        <begin position="1"/>
        <end position="79"/>
    </location>
</feature>
<name>A0A059FYG5_9PROT</name>
<proteinExistence type="inferred from homology"/>
<dbReference type="InterPro" id="IPR036013">
    <property type="entry name" value="Band_7/SPFH_dom_sf"/>
</dbReference>
<dbReference type="OrthoDB" id="9779595at2"/>
<evidence type="ECO:0000256" key="4">
    <source>
        <dbReference type="SAM" id="MobiDB-lite"/>
    </source>
</evidence>
<evidence type="ECO:0000313" key="7">
    <source>
        <dbReference type="Proteomes" id="UP000025061"/>
    </source>
</evidence>
<dbReference type="EMBL" id="ARYI01000003">
    <property type="protein sequence ID" value="KCZ95632.1"/>
    <property type="molecule type" value="Genomic_DNA"/>
</dbReference>
<evidence type="ECO:0000259" key="5">
    <source>
        <dbReference type="SMART" id="SM00244"/>
    </source>
</evidence>
<accession>A0A059FYG5</accession>
<feature type="compositionally biased region" description="Basic and acidic residues" evidence="4">
    <location>
        <begin position="33"/>
        <end position="58"/>
    </location>
</feature>
<comment type="subcellular location">
    <subcellularLocation>
        <location evidence="1">Membrane</location>
        <topology evidence="1">Single-pass membrane protein</topology>
    </subcellularLocation>
</comment>
<comment type="subunit">
    <text evidence="3">HflC and HflK may interact to form a multimeric complex.</text>
</comment>
<evidence type="ECO:0000313" key="6">
    <source>
        <dbReference type="EMBL" id="KCZ95632.1"/>
    </source>
</evidence>
<evidence type="ECO:0000256" key="1">
    <source>
        <dbReference type="ARBA" id="ARBA00004167"/>
    </source>
</evidence>
<dbReference type="CDD" id="cd03404">
    <property type="entry name" value="SPFH_HflK"/>
    <property type="match status" value="1"/>
</dbReference>
<dbReference type="RefSeq" id="WP_011645499.1">
    <property type="nucleotide sequence ID" value="NZ_ARYI01000003.1"/>
</dbReference>
<feature type="compositionally biased region" description="Gly residues" evidence="4">
    <location>
        <begin position="11"/>
        <end position="26"/>
    </location>
</feature>
<dbReference type="PATRIC" id="fig|1280951.3.peg.1158"/>
<dbReference type="AlphaFoldDB" id="A0A059FYG5"/>
<dbReference type="SUPFAM" id="SSF117892">
    <property type="entry name" value="Band 7/SPFH domain"/>
    <property type="match status" value="1"/>
</dbReference>
<gene>
    <name evidence="6" type="ORF">HHI_05730</name>
</gene>
<evidence type="ECO:0000256" key="3">
    <source>
        <dbReference type="RuleBase" id="RU364113"/>
    </source>
</evidence>
<protein>
    <recommendedName>
        <fullName evidence="3">Protein HflK</fullName>
    </recommendedName>
</protein>
<feature type="compositionally biased region" description="Gly residues" evidence="4">
    <location>
        <begin position="63"/>
        <end position="79"/>
    </location>
</feature>
<comment type="function">
    <text evidence="3">HflC and HflK could encode or regulate a protease.</text>
</comment>
<feature type="transmembrane region" description="Helical" evidence="3">
    <location>
        <begin position="87"/>
        <end position="108"/>
    </location>
</feature>
<evidence type="ECO:0000256" key="2">
    <source>
        <dbReference type="ARBA" id="ARBA00006971"/>
    </source>
</evidence>
<dbReference type="InterPro" id="IPR010201">
    <property type="entry name" value="HflK"/>
</dbReference>
<dbReference type="Pfam" id="PF01145">
    <property type="entry name" value="Band_7"/>
    <property type="match status" value="1"/>
</dbReference>
<dbReference type="PANTHER" id="PTHR42911:SF1">
    <property type="entry name" value="MODULATOR OF FTSH PROTEASE HFLC"/>
    <property type="match status" value="1"/>
</dbReference>
<dbReference type="InterPro" id="IPR001107">
    <property type="entry name" value="Band_7"/>
</dbReference>
<dbReference type="Gene3D" id="3.30.479.30">
    <property type="entry name" value="Band 7 domain"/>
    <property type="match status" value="1"/>
</dbReference>
<dbReference type="GO" id="GO:0016020">
    <property type="term" value="C:membrane"/>
    <property type="evidence" value="ECO:0007669"/>
    <property type="project" value="UniProtKB-SubCell"/>
</dbReference>
<keyword evidence="3" id="KW-1133">Transmembrane helix</keyword>
<keyword evidence="7" id="KW-1185">Reference proteome</keyword>
<reference evidence="6 7" key="1">
    <citation type="submission" date="2013-04" db="EMBL/GenBank/DDBJ databases">
        <title>Hyphomonas hirschiana VP5 Genome Sequencing.</title>
        <authorList>
            <person name="Lai Q."/>
            <person name="Shao Z."/>
        </authorList>
    </citation>
    <scope>NUCLEOTIDE SEQUENCE [LARGE SCALE GENOMIC DNA]</scope>
    <source>
        <strain evidence="6 7">VP5</strain>
    </source>
</reference>
<comment type="caution">
    <text evidence="6">The sequence shown here is derived from an EMBL/GenBank/DDBJ whole genome shotgun (WGS) entry which is preliminary data.</text>
</comment>
<dbReference type="PANTHER" id="PTHR42911">
    <property type="entry name" value="MODULATOR OF FTSH PROTEASE HFLC"/>
    <property type="match status" value="1"/>
</dbReference>
<organism evidence="6 7">
    <name type="scientific">Hyphomonas hirschiana VP5</name>
    <dbReference type="NCBI Taxonomy" id="1280951"/>
    <lineage>
        <taxon>Bacteria</taxon>
        <taxon>Pseudomonadati</taxon>
        <taxon>Pseudomonadota</taxon>
        <taxon>Alphaproteobacteria</taxon>
        <taxon>Hyphomonadales</taxon>
        <taxon>Hyphomonadaceae</taxon>
        <taxon>Hyphomonas</taxon>
    </lineage>
</organism>
<dbReference type="NCBIfam" id="TIGR01933">
    <property type="entry name" value="hflK"/>
    <property type="match status" value="1"/>
</dbReference>
<keyword evidence="3" id="KW-0812">Transmembrane</keyword>
<dbReference type="Proteomes" id="UP000025061">
    <property type="component" value="Unassembled WGS sequence"/>
</dbReference>
<sequence length="388" mass="42385">MPWDDKTKGSGPWGGGGSGNGGGEGGSPWNRPGKPDAGKEKDQPADLEEQMRRMQERFRQRRGGGGGRKGGGSGGGGGGLGRGAGPLGVLVIVGVALLAWLSTSVVVVDPTQQAAVFRFGKWQANYGPGLHFHLPAPLENHRLIQVETRNETRIGATEDESLMLTQDENIVDIHFSIIWKVDTQNPENYVLNVRDPDSTVAMVGESVMREVVGKTRLQDIITTQRDEVQLQVVEQTQALLNEYRAGVQILQVQIGKADPPQPVIEAFNDVNVAEQDAETLTNRATQFANEIVPQARGTASRLQQESEAYRDQIVADANGEAARFDQIYAEYIKAPRVTRERMYLETMERVLERSDKLLIDQDSGAVPYLPIERTRPQPAAPASNGGDR</sequence>
<feature type="domain" description="Band 7" evidence="5">
    <location>
        <begin position="103"/>
        <end position="271"/>
    </location>
</feature>
<comment type="similarity">
    <text evidence="2 3">Belongs to the band 7/mec-2 family. HflK subfamily.</text>
</comment>
<dbReference type="SMART" id="SM00244">
    <property type="entry name" value="PHB"/>
    <property type="match status" value="1"/>
</dbReference>
<feature type="region of interest" description="Disordered" evidence="4">
    <location>
        <begin position="368"/>
        <end position="388"/>
    </location>
</feature>